<feature type="transmembrane region" description="Helical" evidence="6">
    <location>
        <begin position="199"/>
        <end position="224"/>
    </location>
</feature>
<feature type="transmembrane region" description="Helical" evidence="6">
    <location>
        <begin position="434"/>
        <end position="453"/>
    </location>
</feature>
<sequence>MPGHADAHLTLPPSASARSLSSSPASSRPSTPVSGGFHEPFGAENGAESGDPGPSPPPYTSEVAAAEDSGVTIVVTSGSPGIDHGPRNARQNPSHFKPSPSTDDVAGLAKLVFPTHEHVGHATIGSSIFNLASSAIGAGALTFPYAFAKLGVVPALIVMAVSCAMCIYTIDVLIRLVDILKAPTYEKLGETLFGAKGRHAVGVTVLTMTVGIAAVYCVLVGQFLSPVLEVLSESTSYPSGPWGTRLAIFCLWLALMLPWCLLKNIDSLKYISAGAVLAILVTVMALIVHGALHVSPSEAGERSRAAAPGSIEIIQAVTNMKVGFTGQIVSFAVYNEMGGATVPRMLKATSIAMATCAVIYFIVGISGVIAVGLDAPENVLEAFADPLGQWYTIIAYMAMLVVIIVSFPIMVFPARDAVLAMIGYETSYASPDHVRLGVSVAIAFCALVIGLFVPGLNLLFGVIGGISGNLISNVLPAVFALKSGEWTVEKVGKVQRVAIFVPLLYGIIVGPLGLAVSIYLTFRPDDDGSASPQPSVNNASAVQAANTTANALTGLASMARLTAP</sequence>
<dbReference type="PANTHER" id="PTHR22950">
    <property type="entry name" value="AMINO ACID TRANSPORTER"/>
    <property type="match status" value="1"/>
</dbReference>
<keyword evidence="4 6" id="KW-0472">Membrane</keyword>
<feature type="transmembrane region" description="Helical" evidence="6">
    <location>
        <begin position="244"/>
        <end position="262"/>
    </location>
</feature>
<protein>
    <recommendedName>
        <fullName evidence="7">Amino acid transporter transmembrane domain-containing protein</fullName>
    </recommendedName>
</protein>
<evidence type="ECO:0000256" key="2">
    <source>
        <dbReference type="ARBA" id="ARBA00022692"/>
    </source>
</evidence>
<evidence type="ECO:0000256" key="3">
    <source>
        <dbReference type="ARBA" id="ARBA00022989"/>
    </source>
</evidence>
<evidence type="ECO:0000256" key="4">
    <source>
        <dbReference type="ARBA" id="ARBA00023136"/>
    </source>
</evidence>
<dbReference type="PANTHER" id="PTHR22950:SF702">
    <property type="entry name" value="AMINO ACID TRANSPORTER PROTEIN"/>
    <property type="match status" value="1"/>
</dbReference>
<feature type="transmembrane region" description="Helical" evidence="6">
    <location>
        <begin position="128"/>
        <end position="147"/>
    </location>
</feature>
<feature type="transmembrane region" description="Helical" evidence="6">
    <location>
        <begin position="393"/>
        <end position="413"/>
    </location>
</feature>
<feature type="compositionally biased region" description="Low complexity" evidence="5">
    <location>
        <begin position="9"/>
        <end position="32"/>
    </location>
</feature>
<feature type="transmembrane region" description="Helical" evidence="6">
    <location>
        <begin position="274"/>
        <end position="293"/>
    </location>
</feature>
<evidence type="ECO:0000256" key="6">
    <source>
        <dbReference type="SAM" id="Phobius"/>
    </source>
</evidence>
<evidence type="ECO:0000313" key="8">
    <source>
        <dbReference type="EMBL" id="CAD9102355.1"/>
    </source>
</evidence>
<dbReference type="EMBL" id="HBGF01011858">
    <property type="protein sequence ID" value="CAD9102355.1"/>
    <property type="molecule type" value="Transcribed_RNA"/>
</dbReference>
<evidence type="ECO:0000256" key="5">
    <source>
        <dbReference type="SAM" id="MobiDB-lite"/>
    </source>
</evidence>
<feature type="region of interest" description="Disordered" evidence="5">
    <location>
        <begin position="74"/>
        <end position="102"/>
    </location>
</feature>
<feature type="transmembrane region" description="Helical" evidence="6">
    <location>
        <begin position="153"/>
        <end position="178"/>
    </location>
</feature>
<accession>A0A7S1PUG8</accession>
<organism evidence="8">
    <name type="scientific">Neobodo designis</name>
    <name type="common">Flagellated protozoan</name>
    <name type="synonym">Bodo designis</name>
    <dbReference type="NCBI Taxonomy" id="312471"/>
    <lineage>
        <taxon>Eukaryota</taxon>
        <taxon>Discoba</taxon>
        <taxon>Euglenozoa</taxon>
        <taxon>Kinetoplastea</taxon>
        <taxon>Metakinetoplastina</taxon>
        <taxon>Neobodonida</taxon>
        <taxon>Neobodo</taxon>
    </lineage>
</organism>
<feature type="region of interest" description="Disordered" evidence="5">
    <location>
        <begin position="1"/>
        <end position="62"/>
    </location>
</feature>
<feature type="transmembrane region" description="Helical" evidence="6">
    <location>
        <begin position="502"/>
        <end position="522"/>
    </location>
</feature>
<feature type="transmembrane region" description="Helical" evidence="6">
    <location>
        <begin position="313"/>
        <end position="334"/>
    </location>
</feature>
<gene>
    <name evidence="8" type="ORF">NDES1114_LOCUS7915</name>
</gene>
<keyword evidence="2 6" id="KW-0812">Transmembrane</keyword>
<evidence type="ECO:0000259" key="7">
    <source>
        <dbReference type="Pfam" id="PF01490"/>
    </source>
</evidence>
<dbReference type="GO" id="GO:0016020">
    <property type="term" value="C:membrane"/>
    <property type="evidence" value="ECO:0007669"/>
    <property type="project" value="UniProtKB-SubCell"/>
</dbReference>
<feature type="compositionally biased region" description="Polar residues" evidence="5">
    <location>
        <begin position="89"/>
        <end position="102"/>
    </location>
</feature>
<dbReference type="Pfam" id="PF01490">
    <property type="entry name" value="Aa_trans"/>
    <property type="match status" value="1"/>
</dbReference>
<dbReference type="AlphaFoldDB" id="A0A7S1PUG8"/>
<comment type="subcellular location">
    <subcellularLocation>
        <location evidence="1">Membrane</location>
        <topology evidence="1">Multi-pass membrane protein</topology>
    </subcellularLocation>
</comment>
<keyword evidence="3 6" id="KW-1133">Transmembrane helix</keyword>
<name>A0A7S1PUG8_NEODS</name>
<feature type="domain" description="Amino acid transporter transmembrane" evidence="7">
    <location>
        <begin position="122"/>
        <end position="495"/>
    </location>
</feature>
<reference evidence="8" key="1">
    <citation type="submission" date="2021-01" db="EMBL/GenBank/DDBJ databases">
        <authorList>
            <person name="Corre E."/>
            <person name="Pelletier E."/>
            <person name="Niang G."/>
            <person name="Scheremetjew M."/>
            <person name="Finn R."/>
            <person name="Kale V."/>
            <person name="Holt S."/>
            <person name="Cochrane G."/>
            <person name="Meng A."/>
            <person name="Brown T."/>
            <person name="Cohen L."/>
        </authorList>
    </citation>
    <scope>NUCLEOTIDE SEQUENCE</scope>
    <source>
        <strain evidence="8">CCAP 1951/1</strain>
    </source>
</reference>
<feature type="transmembrane region" description="Helical" evidence="6">
    <location>
        <begin position="459"/>
        <end position="481"/>
    </location>
</feature>
<evidence type="ECO:0000256" key="1">
    <source>
        <dbReference type="ARBA" id="ARBA00004141"/>
    </source>
</evidence>
<feature type="transmembrane region" description="Helical" evidence="6">
    <location>
        <begin position="346"/>
        <end position="373"/>
    </location>
</feature>
<dbReference type="InterPro" id="IPR013057">
    <property type="entry name" value="AA_transpt_TM"/>
</dbReference>
<dbReference type="GO" id="GO:0015179">
    <property type="term" value="F:L-amino acid transmembrane transporter activity"/>
    <property type="evidence" value="ECO:0007669"/>
    <property type="project" value="TreeGrafter"/>
</dbReference>
<proteinExistence type="predicted"/>